<organism evidence="3 4">
    <name type="scientific">Campylobacter fetus subsp. venerealis NCTC 10354</name>
    <dbReference type="NCBI Taxonomy" id="983328"/>
    <lineage>
        <taxon>Bacteria</taxon>
        <taxon>Pseudomonadati</taxon>
        <taxon>Campylobacterota</taxon>
        <taxon>Epsilonproteobacteria</taxon>
        <taxon>Campylobacterales</taxon>
        <taxon>Campylobacteraceae</taxon>
        <taxon>Campylobacter</taxon>
        <taxon>Campylobacter fetus subsp. venerealis bv. venerealis</taxon>
    </lineage>
</organism>
<keyword evidence="1" id="KW-0175">Coiled coil</keyword>
<feature type="compositionally biased region" description="Polar residues" evidence="2">
    <location>
        <begin position="39"/>
        <end position="49"/>
    </location>
</feature>
<evidence type="ECO:0000313" key="3">
    <source>
        <dbReference type="EMBL" id="QEL45716.1"/>
    </source>
</evidence>
<dbReference type="Proteomes" id="UP000322035">
    <property type="component" value="Chromosome"/>
</dbReference>
<feature type="region of interest" description="Disordered" evidence="2">
    <location>
        <begin position="24"/>
        <end position="63"/>
    </location>
</feature>
<feature type="region of interest" description="Disordered" evidence="2">
    <location>
        <begin position="129"/>
        <end position="182"/>
    </location>
</feature>
<dbReference type="AlphaFoldDB" id="A0AAE6J0J4"/>
<dbReference type="EMBL" id="CP043435">
    <property type="protein sequence ID" value="QEL45716.1"/>
    <property type="molecule type" value="Genomic_DNA"/>
</dbReference>
<feature type="region of interest" description="Disordered" evidence="2">
    <location>
        <begin position="75"/>
        <end position="94"/>
    </location>
</feature>
<proteinExistence type="predicted"/>
<evidence type="ECO:0000313" key="4">
    <source>
        <dbReference type="Proteomes" id="UP000322035"/>
    </source>
</evidence>
<protein>
    <submittedName>
        <fullName evidence="3">Uncharacterized protein</fullName>
    </submittedName>
</protein>
<evidence type="ECO:0000256" key="1">
    <source>
        <dbReference type="SAM" id="Coils"/>
    </source>
</evidence>
<feature type="coiled-coil region" evidence="1">
    <location>
        <begin position="325"/>
        <end position="352"/>
    </location>
</feature>
<feature type="compositionally biased region" description="Basic and acidic residues" evidence="2">
    <location>
        <begin position="52"/>
        <end position="63"/>
    </location>
</feature>
<dbReference type="RefSeq" id="WP_025370406.1">
    <property type="nucleotide sequence ID" value="NZ_CP043435.1"/>
</dbReference>
<evidence type="ECO:0000256" key="2">
    <source>
        <dbReference type="SAM" id="MobiDB-lite"/>
    </source>
</evidence>
<name>A0AAE6J0J4_CAMFE</name>
<reference evidence="3 4" key="1">
    <citation type="submission" date="2019-08" db="EMBL/GenBank/DDBJ databases">
        <title>Complete genomes of the Campylobacter fetus subsp. venerealis, Campylobacter lari subsp. concheus, Campylobacter sputorum bv. sputorum and Campylobacter volucris type strains.</title>
        <authorList>
            <person name="Miller W.G."/>
            <person name="Yee E."/>
        </authorList>
    </citation>
    <scope>NUCLEOTIDE SEQUENCE [LARGE SCALE GENOMIC DNA]</scope>
    <source>
        <strain evidence="3 4">NCTC 10354</strain>
    </source>
</reference>
<accession>A0AAE6J0J4</accession>
<sequence>MSEKLTQEQLNEWSYLQDQELYSPLKSELEENEEKKKQAQQSFNQSNEYLNEDTKGAIEKLGQKEKIDEQIQEKQVELNEFKSPKEKREFTKDNLEKIENNEFLKESLDILKKQEKLDEQIKVKEKEIKNAKELKNENSKESNANEKEKGKENNSAEQDDWNKRADELELQHEKELEKLKDEQSRLEANFQKSIDNLMNSDGINGIITALQEMDRSLEMMMRQGKDESEAKDRQRKEKLELAFDSPNFREAVGDLVKEVYAQRKEVQSGLKEMEKEHANYAKLKTAYEKEVKNGLDVKGHEKLSKMMGDIEKETPNFKEAYPKFYKKVNDSLEQAKDKIKNKILNNQDKGREI</sequence>
<feature type="compositionally biased region" description="Basic and acidic residues" evidence="2">
    <location>
        <begin position="27"/>
        <end position="37"/>
    </location>
</feature>
<feature type="coiled-coil region" evidence="1">
    <location>
        <begin position="256"/>
        <end position="290"/>
    </location>
</feature>
<gene>
    <name evidence="3" type="ORF">CFVT_1817</name>
</gene>